<reference evidence="1" key="2">
    <citation type="journal article" date="2004" name="Nature">
        <title>The DNA sequence and comparative analysis of human chromosome 10.</title>
        <authorList>
            <person name="Deloukas P."/>
            <person name="Earthrowl M.E."/>
            <person name="Grafham D.V."/>
            <person name="Rubenfield M."/>
            <person name="French L."/>
            <person name="Steward C.A."/>
            <person name="Sims S.K."/>
            <person name="Jones M.C."/>
            <person name="Searle S."/>
            <person name="Scott C."/>
            <person name="Howe K."/>
            <person name="Hunt S.E."/>
            <person name="Andrews T.D."/>
            <person name="Gilbert J.G."/>
            <person name="Swarbreck D."/>
            <person name="Ashurst J.L."/>
            <person name="Taylor A."/>
            <person name="Battles J."/>
            <person name="Bird C.P."/>
            <person name="Ainscough R."/>
            <person name="Almeida J.P."/>
            <person name="Ashwell R.I."/>
            <person name="Ambrose K.D."/>
            <person name="Babbage A.K."/>
            <person name="Bagguley C.L."/>
            <person name="Bailey J."/>
            <person name="Banerjee R."/>
            <person name="Bates K."/>
            <person name="Beasley H."/>
            <person name="Bray-Allen S."/>
            <person name="Brown A.J."/>
            <person name="Brown J.Y."/>
            <person name="Burford D.C."/>
            <person name="Burrill W."/>
            <person name="Burton J."/>
            <person name="Cahill P."/>
            <person name="Camire D."/>
            <person name="Carter N.P."/>
            <person name="Chapman J.C."/>
            <person name="Clark S.Y."/>
            <person name="Clarke G."/>
            <person name="Clee C.M."/>
            <person name="Clegg S."/>
            <person name="Corby N."/>
            <person name="Coulson A."/>
            <person name="Dhami P."/>
            <person name="Dutta I."/>
            <person name="Dunn M."/>
            <person name="Faulkner L."/>
            <person name="Frankish A."/>
            <person name="Frankland J.A."/>
            <person name="Garner P."/>
            <person name="Garnett J."/>
            <person name="Gribble S."/>
            <person name="Griffiths C."/>
            <person name="Grocock R."/>
            <person name="Gustafson E."/>
            <person name="Hammond S."/>
            <person name="Harley J.L."/>
            <person name="Hart E."/>
            <person name="Heath P.D."/>
            <person name="Ho T.P."/>
            <person name="Hopkins B."/>
            <person name="Horne J."/>
            <person name="Howden P.J."/>
            <person name="Huckle E."/>
            <person name="Hynds C."/>
            <person name="Johnson C."/>
            <person name="Johnson D."/>
            <person name="Kana A."/>
            <person name="Kay M."/>
            <person name="Kimberley A.M."/>
            <person name="Kershaw J.K."/>
            <person name="Kokkinaki M."/>
            <person name="Laird G.K."/>
            <person name="Lawlor S."/>
            <person name="Lee H.M."/>
            <person name="Leongamornlert D.A."/>
            <person name="Laird G."/>
            <person name="Lloyd C."/>
            <person name="Lloyd D.M."/>
            <person name="Loveland J."/>
            <person name="Lovell J."/>
            <person name="McLaren S."/>
            <person name="McLay K.E."/>
            <person name="McMurray A."/>
            <person name="Mashreghi-Mohammadi M."/>
            <person name="Matthews L."/>
            <person name="Milne S."/>
            <person name="Nickerson T."/>
            <person name="Nguyen M."/>
            <person name="Overton-Larty E."/>
            <person name="Palmer S.A."/>
            <person name="Pearce A.V."/>
            <person name="Peck A.I."/>
            <person name="Pelan S."/>
            <person name="Phillimore B."/>
            <person name="Porter K."/>
            <person name="Rice C.M."/>
            <person name="Rogosin A."/>
            <person name="Ross M.T."/>
            <person name="Sarafidou T."/>
            <person name="Sehra H.K."/>
            <person name="Shownkeen R."/>
            <person name="Skuce C.D."/>
            <person name="Smith M."/>
            <person name="Standring L."/>
            <person name="Sycamore N."/>
            <person name="Tester J."/>
            <person name="Thorpe A."/>
            <person name="Torcasso W."/>
            <person name="Tracey A."/>
            <person name="Tromans A."/>
            <person name="Tsolas J."/>
            <person name="Wall M."/>
            <person name="Walsh J."/>
            <person name="Wang H."/>
            <person name="Weinstock K."/>
            <person name="West A.P."/>
            <person name="Willey D.L."/>
            <person name="Whitehead S.L."/>
            <person name="Wilming L."/>
            <person name="Wray P.W."/>
            <person name="Young L."/>
            <person name="Chen Y."/>
            <person name="Lovering R.C."/>
            <person name="Moschonas N.K."/>
            <person name="Siebert R."/>
            <person name="Fechtel K."/>
            <person name="Bentley D."/>
            <person name="Durbin R."/>
            <person name="Hubbard T."/>
            <person name="Doucette-Stamm L."/>
            <person name="Beck S."/>
            <person name="Smith D.R."/>
            <person name="Rogers J."/>
        </authorList>
    </citation>
    <scope>NUCLEOTIDE SEQUENCE [LARGE SCALE GENOMIC DNA]</scope>
</reference>
<dbReference type="OpenTargets" id="ENSG00000225830"/>
<accession>A0A7P0T7Y4</accession>
<keyword evidence="2" id="KW-1185">Reference proteome</keyword>
<dbReference type="Bgee" id="ENSG00000225830">
    <property type="expression patterns" value="Expressed in oocyte and 176 other cell types or tissues"/>
</dbReference>
<reference evidence="1" key="5">
    <citation type="submission" date="2025-09" db="UniProtKB">
        <authorList>
            <consortium name="Ensembl"/>
        </authorList>
    </citation>
    <scope>IDENTIFICATION</scope>
</reference>
<proteinExistence type="predicted"/>
<evidence type="ECO:0000313" key="1">
    <source>
        <dbReference type="Ensembl" id="ENSP00000504862.1"/>
    </source>
</evidence>
<gene>
    <name evidence="1" type="primary">ERCC6</name>
</gene>
<organism evidence="1 2">
    <name type="scientific">Homo sapiens</name>
    <name type="common">Human</name>
    <dbReference type="NCBI Taxonomy" id="9606"/>
    <lineage>
        <taxon>Eukaryota</taxon>
        <taxon>Metazoa</taxon>
        <taxon>Chordata</taxon>
        <taxon>Craniata</taxon>
        <taxon>Vertebrata</taxon>
        <taxon>Euteleostomi</taxon>
        <taxon>Mammalia</taxon>
        <taxon>Eutheria</taxon>
        <taxon>Euarchontoglires</taxon>
        <taxon>Primates</taxon>
        <taxon>Haplorrhini</taxon>
        <taxon>Catarrhini</taxon>
        <taxon>Hominidae</taxon>
        <taxon>Homo</taxon>
    </lineage>
</organism>
<dbReference type="GeneTree" id="ENSGT00940000158057"/>
<dbReference type="EMBL" id="AL138760">
    <property type="status" value="NOT_ANNOTATED_CDS"/>
    <property type="molecule type" value="Genomic_DNA"/>
</dbReference>
<dbReference type="AlphaFoldDB" id="A0A7P0T7Y4"/>
<reference evidence="1 2" key="1">
    <citation type="journal article" date="2001" name="Nature">
        <title>Initial sequencing and analysis of the human genome.</title>
        <authorList>
            <consortium name="International Human Genome Sequencing Consortium"/>
            <person name="Lander E.S."/>
            <person name="Linton L.M."/>
            <person name="Birren B."/>
            <person name="Nusbaum C."/>
            <person name="Zody M.C."/>
            <person name="Baldwin J."/>
            <person name="Devon K."/>
            <person name="Dewar K."/>
            <person name="Doyle M."/>
            <person name="FitzHugh W."/>
            <person name="Funke R."/>
            <person name="Gage D."/>
            <person name="Harris K."/>
            <person name="Heaford A."/>
            <person name="Howland J."/>
            <person name="Kann L."/>
            <person name="Lehoczky J."/>
            <person name="LeVine R."/>
            <person name="McEwan P."/>
            <person name="McKernan K."/>
            <person name="Meldrim J."/>
            <person name="Mesirov J.P."/>
            <person name="Miranda C."/>
            <person name="Morris W."/>
            <person name="Naylor J."/>
            <person name="Raymond C."/>
            <person name="Rosetti M."/>
            <person name="Santos R."/>
            <person name="Sheridan A."/>
            <person name="Sougnez C."/>
            <person name="Stange-Thomann N."/>
            <person name="Stojanovic N."/>
            <person name="Subramanian A."/>
            <person name="Wyman D."/>
            <person name="Rogers J."/>
            <person name="Sulston J."/>
            <person name="Ainscough R."/>
            <person name="Beck S."/>
            <person name="Bentley D."/>
            <person name="Burton J."/>
            <person name="Clee C."/>
            <person name="Carter N."/>
            <person name="Coulson A."/>
            <person name="Deadman R."/>
            <person name="Deloukas P."/>
            <person name="Dunham A."/>
            <person name="Dunham I."/>
            <person name="Durbin R."/>
            <person name="French L."/>
            <person name="Grafham D."/>
            <person name="Gregory S."/>
            <person name="Hubbard T."/>
            <person name="Humphray S."/>
            <person name="Hunt A."/>
            <person name="Jones M."/>
            <person name="Lloyd C."/>
            <person name="McMurray A."/>
            <person name="Matthews L."/>
            <person name="Mercer S."/>
            <person name="Milne S."/>
            <person name="Mullikin J.C."/>
            <person name="Mungall A."/>
            <person name="Plumb R."/>
            <person name="Ross M."/>
            <person name="Shownkeen R."/>
            <person name="Sims S."/>
            <person name="Waterston R.H."/>
            <person name="Wilson R.K."/>
            <person name="Hillier L.W."/>
            <person name="McPherson J.D."/>
            <person name="Marra M.A."/>
            <person name="Mardis E.R."/>
            <person name="Fulton L.A."/>
            <person name="Chinwalla A.T."/>
            <person name="Pepin K.H."/>
            <person name="Gish W.R."/>
            <person name="Chissoe S.L."/>
            <person name="Wendl M.C."/>
            <person name="Delehaunty K.D."/>
            <person name="Miner T.L."/>
            <person name="Delehaunty A."/>
            <person name="Kramer J.B."/>
            <person name="Cook L.L."/>
            <person name="Fulton R.S."/>
            <person name="Johnson D.L."/>
            <person name="Minx P.J."/>
            <person name="Clifton S.W."/>
            <person name="Hawkins T."/>
            <person name="Branscomb E."/>
            <person name="Predki P."/>
            <person name="Richardson P."/>
            <person name="Wenning S."/>
            <person name="Slezak T."/>
            <person name="Doggett N."/>
            <person name="Cheng J.F."/>
            <person name="Olsen A."/>
            <person name="Lucas S."/>
            <person name="Elkin C."/>
            <person name="Uberbacher E."/>
            <person name="Frazier M."/>
            <person name="Gibbs R.A."/>
            <person name="Muzny D.M."/>
            <person name="Scherer S.E."/>
            <person name="Bouck J.B."/>
            <person name="Sodergren E.J."/>
            <person name="Worley K.C."/>
            <person name="Rives C.M."/>
            <person name="Gorrell J.H."/>
            <person name="Metzker M.L."/>
            <person name="Naylor S.L."/>
            <person name="Kucherlapati R.S."/>
            <person name="Nelson D.L."/>
            <person name="Weinstock G.M."/>
            <person name="Sakaki Y."/>
            <person name="Fujiyama A."/>
            <person name="Hattori M."/>
            <person name="Yada T."/>
            <person name="Toyoda A."/>
            <person name="Itoh T."/>
            <person name="Kawagoe C."/>
            <person name="Watanabe H."/>
            <person name="Totoki Y."/>
            <person name="Taylor T."/>
            <person name="Weissenbach J."/>
            <person name="Heilig R."/>
            <person name="Saurin W."/>
            <person name="Artiguenave F."/>
            <person name="Brottier P."/>
            <person name="Bruls T."/>
            <person name="Pelletier E."/>
            <person name="Robert C."/>
            <person name="Wincker P."/>
            <person name="Smith D.R."/>
            <person name="Doucette-Stamm L."/>
            <person name="Rubenfield M."/>
            <person name="Weinstock K."/>
            <person name="Lee H.M."/>
            <person name="Dubois J."/>
            <person name="Rosenthal A."/>
            <person name="Platzer M."/>
            <person name="Nyakatura G."/>
            <person name="Taudien S."/>
            <person name="Rump A."/>
            <person name="Yang H."/>
            <person name="Yu J."/>
            <person name="Wang J."/>
            <person name="Huang G."/>
            <person name="Gu J."/>
            <person name="Hood L."/>
            <person name="Rowen L."/>
            <person name="Madan A."/>
            <person name="Qin S."/>
            <person name="Davis R.W."/>
            <person name="Federspiel N.A."/>
            <person name="Abola A.P."/>
            <person name="Proctor M.J."/>
            <person name="Myers R.M."/>
            <person name="Schmutz J."/>
            <person name="Dickson M."/>
            <person name="Grimwood J."/>
            <person name="Cox D.R."/>
            <person name="Olson M.V."/>
            <person name="Kaul R."/>
            <person name="Raymond C."/>
            <person name="Shimizu N."/>
            <person name="Kawasaki K."/>
            <person name="Minoshima S."/>
            <person name="Evans G.A."/>
            <person name="Athanasiou M."/>
            <person name="Schultz R."/>
            <person name="Roe B.A."/>
            <person name="Chen F."/>
            <person name="Pan H."/>
            <person name="Ramser J."/>
            <person name="Lehrach H."/>
            <person name="Reinhardt R."/>
            <person name="McCombie W.R."/>
            <person name="de la Bastide M."/>
            <person name="Dedhia N."/>
            <person name="Blocker H."/>
            <person name="Hornischer K."/>
            <person name="Nordsiek G."/>
            <person name="Agarwala R."/>
            <person name="Aravind L."/>
            <person name="Bailey J.A."/>
            <person name="Bateman A."/>
            <person name="Batzoglou S."/>
            <person name="Birney E."/>
            <person name="Bork P."/>
            <person name="Brown D.G."/>
            <person name="Burge C.B."/>
            <person name="Cerutti L."/>
            <person name="Chen H.C."/>
            <person name="Church D."/>
            <person name="Clamp M."/>
            <person name="Copley R.R."/>
            <person name="Doerks T."/>
            <person name="Eddy S.R."/>
            <person name="Eichler E.E."/>
            <person name="Furey T.S."/>
            <person name="Galagan J."/>
            <person name="Gilbert J.G."/>
            <person name="Harmon C."/>
            <person name="Hayashizaki Y."/>
            <person name="Haussler D."/>
            <person name="Hermjakob H."/>
            <person name="Hokamp K."/>
            <person name="Jang W."/>
            <person name="Johnson L.S."/>
            <person name="Jones T.A."/>
            <person name="Kasif S."/>
            <person name="Kaspryzk A."/>
            <person name="Kennedy S."/>
            <person name="Kent W.J."/>
            <person name="Kitts P."/>
            <person name="Koonin E.V."/>
            <person name="Korf I."/>
            <person name="Kulp D."/>
            <person name="Lancet D."/>
            <person name="Lowe T.M."/>
            <person name="McLysaght A."/>
            <person name="Mikkelsen T."/>
            <person name="Moran J.V."/>
            <person name="Mulder N."/>
            <person name="Pollara V.J."/>
            <person name="Ponting C.P."/>
            <person name="Schuler G."/>
            <person name="Schultz J."/>
            <person name="Slater G."/>
            <person name="Smit A.F."/>
            <person name="Stupka E."/>
            <person name="Szustakowski J."/>
            <person name="Thierry-Mieg D."/>
            <person name="Thierry-Mieg J."/>
            <person name="Wagner L."/>
            <person name="Wallis J."/>
            <person name="Wheeler R."/>
            <person name="Williams A."/>
            <person name="Wolf Y.I."/>
            <person name="Wolfe K.H."/>
            <person name="Yang S.P."/>
            <person name="Yeh R.F."/>
            <person name="Collins F."/>
            <person name="Guyer M.S."/>
            <person name="Peterson J."/>
            <person name="Felsenfeld A."/>
            <person name="Wetterstrand K.A."/>
            <person name="Patrinos A."/>
            <person name="Morgan M.J."/>
            <person name="de Jong P."/>
            <person name="Catanese J.J."/>
            <person name="Osoegawa K."/>
            <person name="Shizuya H."/>
            <person name="Choi S."/>
            <person name="Chen Y.J."/>
        </authorList>
    </citation>
    <scope>NUCLEOTIDE SEQUENCE [LARGE SCALE GENOMIC DNA]</scope>
</reference>
<reference evidence="1 2" key="3">
    <citation type="journal article" date="2004" name="Nature">
        <title>Finishing the euchromatic sequence of the human genome.</title>
        <authorList>
            <consortium name="International Human Genome Sequencing Consortium"/>
        </authorList>
    </citation>
    <scope>NUCLEOTIDE SEQUENCE [LARGE SCALE GENOMIC DNA]</scope>
</reference>
<dbReference type="HGNC" id="HGNC:3438">
    <property type="gene designation" value="ERCC6"/>
</dbReference>
<evidence type="ECO:0000313" key="2">
    <source>
        <dbReference type="Proteomes" id="UP000005640"/>
    </source>
</evidence>
<name>A0A7P0T7Y4_HUMAN</name>
<dbReference type="OrthoDB" id="413460at2759"/>
<dbReference type="EMBL" id="AC073366">
    <property type="status" value="NOT_ANNOTATED_CDS"/>
    <property type="molecule type" value="Genomic_DNA"/>
</dbReference>
<dbReference type="Ensembl" id="ENST00000679596.1">
    <property type="protein sequence ID" value="ENSP00000504862.1"/>
    <property type="gene ID" value="ENSG00000225830.16"/>
</dbReference>
<dbReference type="Proteomes" id="UP000005640">
    <property type="component" value="Chromosome 10"/>
</dbReference>
<protein>
    <submittedName>
        <fullName evidence="1">ERCC excision repair 6, chromatin remodeling factor</fullName>
    </submittedName>
</protein>
<sequence length="80" mass="9218">MRESPTQVKLRSKTVYRVNLSVIMKKWQSSKKVVVMGRWRSTSPFVLWVTGCPPLLWGAHQQLRGEGQPCCTSTDIRSRQ</sequence>
<reference evidence="1" key="4">
    <citation type="submission" date="2025-08" db="UniProtKB">
        <authorList>
            <consortium name="Ensembl"/>
        </authorList>
    </citation>
    <scope>IDENTIFICATION</scope>
</reference>
<dbReference type="Ensembl" id="ENST00000679596.1">
    <property type="protein sequence ID" value="ENSP00000504862.1"/>
    <property type="gene ID" value="ENSG00000225830.17"/>
</dbReference>